<feature type="signal peptide" evidence="1">
    <location>
        <begin position="1"/>
        <end position="23"/>
    </location>
</feature>
<accession>A0A831S071</accession>
<name>A0A831S071_9GAMM</name>
<reference evidence="2" key="1">
    <citation type="journal article" date="2020" name="mSystems">
        <title>Genome- and Community-Level Interaction Insights into Carbon Utilization and Element Cycling Functions of Hydrothermarchaeota in Hydrothermal Sediment.</title>
        <authorList>
            <person name="Zhou Z."/>
            <person name="Liu Y."/>
            <person name="Xu W."/>
            <person name="Pan J."/>
            <person name="Luo Z.H."/>
            <person name="Li M."/>
        </authorList>
    </citation>
    <scope>NUCLEOTIDE SEQUENCE [LARGE SCALE GENOMIC DNA]</scope>
    <source>
        <strain evidence="2">HyVt-458</strain>
    </source>
</reference>
<dbReference type="AlphaFoldDB" id="A0A831S071"/>
<organism evidence="2">
    <name type="scientific">Thiolapillus brandeum</name>
    <dbReference type="NCBI Taxonomy" id="1076588"/>
    <lineage>
        <taxon>Bacteria</taxon>
        <taxon>Pseudomonadati</taxon>
        <taxon>Pseudomonadota</taxon>
        <taxon>Gammaproteobacteria</taxon>
        <taxon>Chromatiales</taxon>
        <taxon>Sedimenticolaceae</taxon>
        <taxon>Thiolapillus</taxon>
    </lineage>
</organism>
<dbReference type="Proteomes" id="UP000886339">
    <property type="component" value="Unassembled WGS sequence"/>
</dbReference>
<keyword evidence="1" id="KW-0732">Signal</keyword>
<comment type="caution">
    <text evidence="2">The sequence shown here is derived from an EMBL/GenBank/DDBJ whole genome shotgun (WGS) entry which is preliminary data.</text>
</comment>
<evidence type="ECO:0000313" key="2">
    <source>
        <dbReference type="EMBL" id="HEC07388.1"/>
    </source>
</evidence>
<feature type="chain" id="PRO_5033022997" description="Protein BatD" evidence="1">
    <location>
        <begin position="24"/>
        <end position="291"/>
    </location>
</feature>
<protein>
    <recommendedName>
        <fullName evidence="3">Protein BatD</fullName>
    </recommendedName>
</protein>
<proteinExistence type="predicted"/>
<gene>
    <name evidence="2" type="ORF">ENJ12_11075</name>
</gene>
<evidence type="ECO:0000256" key="1">
    <source>
        <dbReference type="SAM" id="SignalP"/>
    </source>
</evidence>
<feature type="non-terminal residue" evidence="2">
    <location>
        <position position="291"/>
    </location>
</feature>
<evidence type="ECO:0008006" key="3">
    <source>
        <dbReference type="Google" id="ProtNLM"/>
    </source>
</evidence>
<dbReference type="EMBL" id="DRLF01000384">
    <property type="protein sequence ID" value="HEC07388.1"/>
    <property type="molecule type" value="Genomic_DNA"/>
</dbReference>
<sequence>MVRIGVLLMIVMFWPSLAFPAQAGNGIALSLKADEVEFGKPLQLIFKSGYSRPGLDTIDLSPLEKDFVVETPWDVQEDSHGARQYWRIRLYARRPGSITLLSLAFHGIYTQEIPVRITPAIDHTDHVPIHVQAEVGNTGVWLNQGVPVSVTIENSSPHVQLESDAPQQPGATIEQLPVVRQTQQVDGVGRVQHHLTWILYPQFPGKLQMQLPVIRYRRDGVTTHRFYPPAIRLDVRPLPAFVPPTLPVGRVEVELLSSLPPVLLKNRLNFLTLQLKMPGAGRAGVSQVLRQ</sequence>